<feature type="compositionally biased region" description="Basic and acidic residues" evidence="1">
    <location>
        <begin position="14"/>
        <end position="31"/>
    </location>
</feature>
<evidence type="ECO:0000313" key="3">
    <source>
        <dbReference type="EMBL" id="CAG9865331.1"/>
    </source>
</evidence>
<dbReference type="Pfam" id="PF16012">
    <property type="entry name" value="DUF4780"/>
    <property type="match status" value="1"/>
</dbReference>
<reference evidence="3" key="1">
    <citation type="submission" date="2022-01" db="EMBL/GenBank/DDBJ databases">
        <authorList>
            <person name="King R."/>
        </authorList>
    </citation>
    <scope>NUCLEOTIDE SEQUENCE</scope>
</reference>
<feature type="domain" description="DUF4780" evidence="2">
    <location>
        <begin position="74"/>
        <end position="228"/>
    </location>
</feature>
<name>A0A9N9TYG8_PHYSR</name>
<sequence>MFTVTRRKKLIPRSRRDNKSEYIFHENDYRTPIKSSTSRKRPHGSPPKPSVPKSDSPTRKRAKVEIKHQYEIRPNRTRMAVVHFNHPEMRITGTEAEIIKEKITRRLETSIVPWAQLLEVADMKFEHGLLWVSLGNHKTVSWFWETVHSFKMDGVQLRVVEERFVPIDMVVSVSVPGMGKDDERAVRSSLIEDNERFRMDNWLFIRSYPNEDETGLVLEYIMGTRDFDELRTCNLQGWLGTKLIKFKLI</sequence>
<dbReference type="InterPro" id="IPR031961">
    <property type="entry name" value="DUF4780"/>
</dbReference>
<organism evidence="3 4">
    <name type="scientific">Phyllotreta striolata</name>
    <name type="common">Striped flea beetle</name>
    <name type="synonym">Crioceris striolata</name>
    <dbReference type="NCBI Taxonomy" id="444603"/>
    <lineage>
        <taxon>Eukaryota</taxon>
        <taxon>Metazoa</taxon>
        <taxon>Ecdysozoa</taxon>
        <taxon>Arthropoda</taxon>
        <taxon>Hexapoda</taxon>
        <taxon>Insecta</taxon>
        <taxon>Pterygota</taxon>
        <taxon>Neoptera</taxon>
        <taxon>Endopterygota</taxon>
        <taxon>Coleoptera</taxon>
        <taxon>Polyphaga</taxon>
        <taxon>Cucujiformia</taxon>
        <taxon>Chrysomeloidea</taxon>
        <taxon>Chrysomelidae</taxon>
        <taxon>Galerucinae</taxon>
        <taxon>Alticini</taxon>
        <taxon>Phyllotreta</taxon>
    </lineage>
</organism>
<evidence type="ECO:0000259" key="2">
    <source>
        <dbReference type="Pfam" id="PF16012"/>
    </source>
</evidence>
<keyword evidence="4" id="KW-1185">Reference proteome</keyword>
<evidence type="ECO:0000313" key="4">
    <source>
        <dbReference type="Proteomes" id="UP001153712"/>
    </source>
</evidence>
<dbReference type="AlphaFoldDB" id="A0A9N9TYG8"/>
<accession>A0A9N9TYG8</accession>
<feature type="compositionally biased region" description="Basic residues" evidence="1">
    <location>
        <begin position="1"/>
        <end position="13"/>
    </location>
</feature>
<proteinExistence type="predicted"/>
<protein>
    <recommendedName>
        <fullName evidence="2">DUF4780 domain-containing protein</fullName>
    </recommendedName>
</protein>
<dbReference type="EMBL" id="OU900102">
    <property type="protein sequence ID" value="CAG9865331.1"/>
    <property type="molecule type" value="Genomic_DNA"/>
</dbReference>
<gene>
    <name evidence="3" type="ORF">PHYEVI_LOCUS11567</name>
</gene>
<feature type="region of interest" description="Disordered" evidence="1">
    <location>
        <begin position="1"/>
        <end position="62"/>
    </location>
</feature>
<evidence type="ECO:0000256" key="1">
    <source>
        <dbReference type="SAM" id="MobiDB-lite"/>
    </source>
</evidence>
<dbReference type="Proteomes" id="UP001153712">
    <property type="component" value="Chromosome 9"/>
</dbReference>
<dbReference type="OrthoDB" id="6764048at2759"/>